<proteinExistence type="predicted"/>
<dbReference type="EMBL" id="BOPL01000012">
    <property type="protein sequence ID" value="GIK07111.1"/>
    <property type="molecule type" value="Genomic_DNA"/>
</dbReference>
<dbReference type="OrthoDB" id="3491794at2759"/>
<feature type="compositionally biased region" description="Polar residues" evidence="1">
    <location>
        <begin position="78"/>
        <end position="88"/>
    </location>
</feature>
<name>A0A9P3C8G7_ASPVI</name>
<protein>
    <submittedName>
        <fullName evidence="2">Uncharacterized protein</fullName>
    </submittedName>
</protein>
<dbReference type="GeneID" id="66930748"/>
<dbReference type="Proteomes" id="UP000710440">
    <property type="component" value="Unassembled WGS sequence"/>
</dbReference>
<gene>
    <name evidence="2" type="ORF">Aspvir_002766</name>
</gene>
<reference evidence="2 3" key="1">
    <citation type="submission" date="2021-02" db="EMBL/GenBank/DDBJ databases">
        <title>Pan-genome distribution and transcriptional activeness of fungal secondary metabolism genes in Aspergillus section Fumigati.</title>
        <authorList>
            <person name="Takahashi H."/>
            <person name="Umemura M."/>
            <person name="Ninomiya A."/>
            <person name="Kusuya Y."/>
            <person name="Urayama S."/>
            <person name="Shimizu M."/>
            <person name="Watanabe A."/>
            <person name="Kamei K."/>
            <person name="Yaguchi T."/>
            <person name="Hagiwara D."/>
        </authorList>
    </citation>
    <scope>NUCLEOTIDE SEQUENCE [LARGE SCALE GENOMIC DNA]</scope>
    <source>
        <strain evidence="2 3">IFM 47045</strain>
    </source>
</reference>
<dbReference type="RefSeq" id="XP_043130297.1">
    <property type="nucleotide sequence ID" value="XM_043274362.1"/>
</dbReference>
<evidence type="ECO:0000313" key="3">
    <source>
        <dbReference type="Proteomes" id="UP000710440"/>
    </source>
</evidence>
<dbReference type="AlphaFoldDB" id="A0A9P3C8G7"/>
<keyword evidence="3" id="KW-1185">Reference proteome</keyword>
<comment type="caution">
    <text evidence="2">The sequence shown here is derived from an EMBL/GenBank/DDBJ whole genome shotgun (WGS) entry which is preliminary data.</text>
</comment>
<evidence type="ECO:0000313" key="2">
    <source>
        <dbReference type="EMBL" id="GIK07111.1"/>
    </source>
</evidence>
<sequence>MSTEIMFIDALDKSTPATILRSEPLRSAFRSFLERGTEKELQQLFDLHKPSICHGRSAPASYQSNWTRREPDLLPKQPRSSHNETSLPIRTPFDPSLKSTVQVPSNRGRLQKSRLLLSIPQSQPIGHLEQLGAYVCACGMSDYHRKCLINAAAAYVAPSISPEDLNSIWNLGGAIFGGGEAKTRFSRLYDGQKRVQEKSNTIAFLSRTVSVLLRNDIDDRANMVEKRSLSKGRGRLSVALEQLAQEIPTTKEKISGEYTRSALLYRLIEKCGLGDLATLGADNNHIWQKDLSIRDVDFLISFRRKNYPRAEKIARQLDFPVASLMIEALTTCGWGYDELATGNTQFLQHLRCIVAADSLAKGYIEKAINHNNDPVSGSEGRRPLCNELMILGQQTASSYAREPAQPGGDQEGYLMALIVDGKIEHASSERRCRKRPPSDFYNKSKCL</sequence>
<accession>A0A9P3C8G7</accession>
<evidence type="ECO:0000256" key="1">
    <source>
        <dbReference type="SAM" id="MobiDB-lite"/>
    </source>
</evidence>
<organism evidence="2 3">
    <name type="scientific">Aspergillus viridinutans</name>
    <dbReference type="NCBI Taxonomy" id="75553"/>
    <lineage>
        <taxon>Eukaryota</taxon>
        <taxon>Fungi</taxon>
        <taxon>Dikarya</taxon>
        <taxon>Ascomycota</taxon>
        <taxon>Pezizomycotina</taxon>
        <taxon>Eurotiomycetes</taxon>
        <taxon>Eurotiomycetidae</taxon>
        <taxon>Eurotiales</taxon>
        <taxon>Aspergillaceae</taxon>
        <taxon>Aspergillus</taxon>
        <taxon>Aspergillus subgen. Fumigati</taxon>
    </lineage>
</organism>
<feature type="region of interest" description="Disordered" evidence="1">
    <location>
        <begin position="56"/>
        <end position="102"/>
    </location>
</feature>